<protein>
    <submittedName>
        <fullName evidence="4">D-alanyl-D-alanine carboxypeptidase/D-alanyl-D-alanine-endopeptidase</fullName>
        <ecNumber evidence="4">3.4.16.4</ecNumber>
    </submittedName>
</protein>
<dbReference type="SUPFAM" id="SSF56601">
    <property type="entry name" value="beta-lactamase/transpeptidase-like"/>
    <property type="match status" value="1"/>
</dbReference>
<reference evidence="4 5" key="1">
    <citation type="submission" date="2020-11" db="EMBL/GenBank/DDBJ databases">
        <title>Streptomyces spirodelae sp. nov., isolated from duckweed.</title>
        <authorList>
            <person name="Saimee Y."/>
            <person name="Duangmal K."/>
        </authorList>
    </citation>
    <scope>NUCLEOTIDE SEQUENCE [LARGE SCALE GENOMIC DNA]</scope>
    <source>
        <strain evidence="4 5">S16-07</strain>
    </source>
</reference>
<dbReference type="Pfam" id="PF02113">
    <property type="entry name" value="Peptidase_S13"/>
    <property type="match status" value="2"/>
</dbReference>
<organism evidence="4 5">
    <name type="scientific">Streptomyces oryzae</name>
    <dbReference type="NCBI Taxonomy" id="1434886"/>
    <lineage>
        <taxon>Bacteria</taxon>
        <taxon>Bacillati</taxon>
        <taxon>Actinomycetota</taxon>
        <taxon>Actinomycetes</taxon>
        <taxon>Kitasatosporales</taxon>
        <taxon>Streptomycetaceae</taxon>
        <taxon>Streptomyces</taxon>
    </lineage>
</organism>
<feature type="region of interest" description="Disordered" evidence="3">
    <location>
        <begin position="301"/>
        <end position="325"/>
    </location>
</feature>
<dbReference type="InterPro" id="IPR012338">
    <property type="entry name" value="Beta-lactam/transpept-like"/>
</dbReference>
<comment type="caution">
    <text evidence="4">The sequence shown here is derived from an EMBL/GenBank/DDBJ whole genome shotgun (WGS) entry which is preliminary data.</text>
</comment>
<keyword evidence="4" id="KW-0121">Carboxypeptidase</keyword>
<proteinExistence type="inferred from homology"/>
<gene>
    <name evidence="4" type="primary">dacB</name>
    <name evidence="4" type="ORF">ITI46_11910</name>
</gene>
<evidence type="ECO:0000313" key="4">
    <source>
        <dbReference type="EMBL" id="MBO8192365.1"/>
    </source>
</evidence>
<dbReference type="GO" id="GO:0009002">
    <property type="term" value="F:serine-type D-Ala-D-Ala carboxypeptidase activity"/>
    <property type="evidence" value="ECO:0007669"/>
    <property type="project" value="UniProtKB-EC"/>
</dbReference>
<dbReference type="InterPro" id="IPR000667">
    <property type="entry name" value="Peptidase_S13"/>
</dbReference>
<comment type="similarity">
    <text evidence="1">Belongs to the peptidase S13 family.</text>
</comment>
<dbReference type="EC" id="3.4.16.4" evidence="4"/>
<feature type="region of interest" description="Disordered" evidence="3">
    <location>
        <begin position="1"/>
        <end position="25"/>
    </location>
</feature>
<dbReference type="Gene3D" id="3.40.710.10">
    <property type="entry name" value="DD-peptidase/beta-lactamase superfamily"/>
    <property type="match status" value="2"/>
</dbReference>
<feature type="compositionally biased region" description="Gly residues" evidence="3">
    <location>
        <begin position="304"/>
        <end position="317"/>
    </location>
</feature>
<keyword evidence="5" id="KW-1185">Reference proteome</keyword>
<feature type="region of interest" description="Disordered" evidence="3">
    <location>
        <begin position="86"/>
        <end position="158"/>
    </location>
</feature>
<accession>A0ABS3XAF4</accession>
<dbReference type="NCBIfam" id="TIGR00666">
    <property type="entry name" value="PBP4"/>
    <property type="match status" value="1"/>
</dbReference>
<dbReference type="PANTHER" id="PTHR30023">
    <property type="entry name" value="D-ALANYL-D-ALANINE CARBOXYPEPTIDASE"/>
    <property type="match status" value="1"/>
</dbReference>
<keyword evidence="2 4" id="KW-0378">Hydrolase</keyword>
<dbReference type="EMBL" id="JADKMA010000047">
    <property type="protein sequence ID" value="MBO8192365.1"/>
    <property type="molecule type" value="Genomic_DNA"/>
</dbReference>
<sequence length="550" mass="56388">MARSAAAHTRSAAARARTAVAHPRTAAARARTAALRTTARARGAARGARRRWRAASPQQRQTVRLTAASSALGLVVALVTVASAGPWDSGQRTAERVRAARQEHGSGRDHTPGRPDGYPMAPQVLAAAGPVPNQGQGGPQSGSGNRGTRPEVPPPTASALADTLEPLIEDGSLGAVRHASVVDAVTGRQLFSRDAKAVSAPASTVKLATAVAALTARGETYRIATRAVGEGDRVTLVGGGDPTLTERDLTAMAARTARALDKRGVHKIRLGYDTSRYTGTDQHVIGPNENLARVTPLMVEEGRTGGTPGAGGSGGNSDHGPAPRVADPALEAAKAFARELGEKGVSVEGAPKERKAAKGAAELAIHHSATLGALVERMLTNSDNDIAEALARQTALAGEKSAGFKSAGRAVHRTLKKLGLPLKGARFADGSGLDRADRVSPALLTRLLTLAADPDRPTLRPVLTGLPVAGFTGTLDSRYGGERGEPGAGLVRAKTGTLTGVNTLAGTVVDADGRMLAFAFMTTGASGREVAQQSLDRLASALANCGCREG</sequence>
<feature type="region of interest" description="Disordered" evidence="3">
    <location>
        <begin position="42"/>
        <end position="62"/>
    </location>
</feature>
<feature type="compositionally biased region" description="Gly residues" evidence="3">
    <location>
        <begin position="135"/>
        <end position="145"/>
    </location>
</feature>
<dbReference type="PRINTS" id="PR00922">
    <property type="entry name" value="DADACBPTASE3"/>
</dbReference>
<dbReference type="Proteomes" id="UP001519064">
    <property type="component" value="Unassembled WGS sequence"/>
</dbReference>
<evidence type="ECO:0000313" key="5">
    <source>
        <dbReference type="Proteomes" id="UP001519064"/>
    </source>
</evidence>
<evidence type="ECO:0000256" key="3">
    <source>
        <dbReference type="SAM" id="MobiDB-lite"/>
    </source>
</evidence>
<name>A0ABS3XAF4_9ACTN</name>
<feature type="compositionally biased region" description="Basic and acidic residues" evidence="3">
    <location>
        <begin position="93"/>
        <end position="113"/>
    </location>
</feature>
<keyword evidence="4" id="KW-0645">Protease</keyword>
<dbReference type="PANTHER" id="PTHR30023:SF0">
    <property type="entry name" value="PENICILLIN-SENSITIVE CARBOXYPEPTIDASE A"/>
    <property type="match status" value="1"/>
</dbReference>
<evidence type="ECO:0000256" key="2">
    <source>
        <dbReference type="ARBA" id="ARBA00022801"/>
    </source>
</evidence>
<evidence type="ECO:0000256" key="1">
    <source>
        <dbReference type="ARBA" id="ARBA00006096"/>
    </source>
</evidence>